<evidence type="ECO:0000256" key="2">
    <source>
        <dbReference type="ARBA" id="ARBA00007236"/>
    </source>
</evidence>
<reference evidence="6" key="2">
    <citation type="submission" date="2020-05" db="UniProtKB">
        <authorList>
            <consortium name="EnsemblMetazoa"/>
        </authorList>
    </citation>
    <scope>IDENTIFICATION</scope>
    <source>
        <strain evidence="6">wikel</strain>
    </source>
</reference>
<dbReference type="InParanoid" id="B7PAN7"/>
<evidence type="ECO:0000256" key="1">
    <source>
        <dbReference type="ARBA" id="ARBA00004613"/>
    </source>
</evidence>
<dbReference type="EMBL" id="ABJB010656251">
    <property type="status" value="NOT_ANNOTATED_CDS"/>
    <property type="molecule type" value="Genomic_DNA"/>
</dbReference>
<dbReference type="InterPro" id="IPR010345">
    <property type="entry name" value="IL-17_fam"/>
</dbReference>
<accession>B7PAN7</accession>
<dbReference type="VEuPathDB" id="VectorBase:ISCI002980"/>
<name>B7PAN7_IXOSC</name>
<evidence type="ECO:0000256" key="4">
    <source>
        <dbReference type="ARBA" id="ARBA00022729"/>
    </source>
</evidence>
<proteinExistence type="inferred from homology"/>
<dbReference type="Pfam" id="PF06083">
    <property type="entry name" value="IL17"/>
    <property type="match status" value="1"/>
</dbReference>
<comment type="similarity">
    <text evidence="2">Belongs to the IL-17 family.</text>
</comment>
<dbReference type="SUPFAM" id="SSF57501">
    <property type="entry name" value="Cystine-knot cytokines"/>
    <property type="match status" value="1"/>
</dbReference>
<dbReference type="VEuPathDB" id="VectorBase:ISCW002980"/>
<keyword evidence="4" id="KW-0732">Signal</keyword>
<dbReference type="EMBL" id="DS672288">
    <property type="protein sequence ID" value="EEC03659.1"/>
    <property type="molecule type" value="Genomic_DNA"/>
</dbReference>
<dbReference type="HOGENOM" id="CLU_1572363_0_0_1"/>
<evidence type="ECO:0000313" key="6">
    <source>
        <dbReference type="EnsemblMetazoa" id="ISCW002980-PA"/>
    </source>
</evidence>
<dbReference type="GO" id="GO:0005125">
    <property type="term" value="F:cytokine activity"/>
    <property type="evidence" value="ECO:0007669"/>
    <property type="project" value="InterPro"/>
</dbReference>
<reference evidence="5 7" key="1">
    <citation type="submission" date="2008-03" db="EMBL/GenBank/DDBJ databases">
        <title>Annotation of Ixodes scapularis.</title>
        <authorList>
            <consortium name="Ixodes scapularis Genome Project Consortium"/>
            <person name="Caler E."/>
            <person name="Hannick L.I."/>
            <person name="Bidwell S."/>
            <person name="Joardar V."/>
            <person name="Thiagarajan M."/>
            <person name="Amedeo P."/>
            <person name="Galinsky K.J."/>
            <person name="Schobel S."/>
            <person name="Inman J."/>
            <person name="Hostetler J."/>
            <person name="Miller J."/>
            <person name="Hammond M."/>
            <person name="Megy K."/>
            <person name="Lawson D."/>
            <person name="Kodira C."/>
            <person name="Sutton G."/>
            <person name="Meyer J."/>
            <person name="Hill C.A."/>
            <person name="Birren B."/>
            <person name="Nene V."/>
            <person name="Collins F."/>
            <person name="Alarcon-Chaidez F."/>
            <person name="Wikel S."/>
            <person name="Strausberg R."/>
        </authorList>
    </citation>
    <scope>NUCLEOTIDE SEQUENCE [LARGE SCALE GENOMIC DNA]</scope>
    <source>
        <strain evidence="7">Wikel</strain>
        <strain evidence="5">Wikel colony</strain>
    </source>
</reference>
<dbReference type="Gene3D" id="2.10.90.10">
    <property type="entry name" value="Cystine-knot cytokines"/>
    <property type="match status" value="1"/>
</dbReference>
<sequence>MEATAYHIFNSRRRMHYLVGITVLLASALTQANSDTIYRRDHLILKKLFGHAGALRNCTKIGREAAGAEAPPPSTASTTAAGSNLLLCPAIVTVDYNRHRVPENITTVKCRCGGHNLCPALGDYRCTGIQHPFPVMYKNGTTAVLHVTVTCACVRNQSAPAERKPLTRTS</sequence>
<dbReference type="AlphaFoldDB" id="B7PAN7"/>
<evidence type="ECO:0000256" key="3">
    <source>
        <dbReference type="ARBA" id="ARBA00022525"/>
    </source>
</evidence>
<keyword evidence="7" id="KW-1185">Reference proteome</keyword>
<organism>
    <name type="scientific">Ixodes scapularis</name>
    <name type="common">Black-legged tick</name>
    <name type="synonym">Deer tick</name>
    <dbReference type="NCBI Taxonomy" id="6945"/>
    <lineage>
        <taxon>Eukaryota</taxon>
        <taxon>Metazoa</taxon>
        <taxon>Ecdysozoa</taxon>
        <taxon>Arthropoda</taxon>
        <taxon>Chelicerata</taxon>
        <taxon>Arachnida</taxon>
        <taxon>Acari</taxon>
        <taxon>Parasitiformes</taxon>
        <taxon>Ixodida</taxon>
        <taxon>Ixodoidea</taxon>
        <taxon>Ixodidae</taxon>
        <taxon>Ixodinae</taxon>
        <taxon>Ixodes</taxon>
    </lineage>
</organism>
<comment type="subcellular location">
    <subcellularLocation>
        <location evidence="1">Secreted</location>
    </subcellularLocation>
</comment>
<dbReference type="InterPro" id="IPR029034">
    <property type="entry name" value="Cystine-knot_cytokine"/>
</dbReference>
<dbReference type="Proteomes" id="UP000001555">
    <property type="component" value="Unassembled WGS sequence"/>
</dbReference>
<dbReference type="GO" id="GO:0005576">
    <property type="term" value="C:extracellular region"/>
    <property type="evidence" value="ECO:0007669"/>
    <property type="project" value="UniProtKB-SubCell"/>
</dbReference>
<evidence type="ECO:0000313" key="7">
    <source>
        <dbReference type="Proteomes" id="UP000001555"/>
    </source>
</evidence>
<keyword evidence="3" id="KW-0964">Secreted</keyword>
<protein>
    <submittedName>
        <fullName evidence="5 6">Uncharacterized protein</fullName>
    </submittedName>
</protein>
<evidence type="ECO:0000313" key="5">
    <source>
        <dbReference type="EMBL" id="EEC03659.1"/>
    </source>
</evidence>
<dbReference type="PaxDb" id="6945-B7PAN7"/>
<dbReference type="EnsemblMetazoa" id="ISCW002980-RA">
    <property type="protein sequence ID" value="ISCW002980-PA"/>
    <property type="gene ID" value="ISCW002980"/>
</dbReference>
<gene>
    <name evidence="5" type="ORF">IscW_ISCW002980</name>
</gene>